<reference evidence="7" key="1">
    <citation type="submission" date="2017-06" db="EMBL/GenBank/DDBJ databases">
        <authorList>
            <person name="Varghese N."/>
            <person name="Submissions S."/>
        </authorList>
    </citation>
    <scope>NUCLEOTIDE SEQUENCE [LARGE SCALE GENOMIC DNA]</scope>
    <source>
        <strain evidence="7">JCM 23211</strain>
    </source>
</reference>
<dbReference type="PROSITE" id="PS50893">
    <property type="entry name" value="ABC_TRANSPORTER_2"/>
    <property type="match status" value="1"/>
</dbReference>
<dbReference type="InterPro" id="IPR003439">
    <property type="entry name" value="ABC_transporter-like_ATP-bd"/>
</dbReference>
<protein>
    <submittedName>
        <fullName evidence="6">Iron complex transport system ATP-binding protein</fullName>
    </submittedName>
</protein>
<keyword evidence="3" id="KW-0547">Nucleotide-binding</keyword>
<dbReference type="InterPro" id="IPR050153">
    <property type="entry name" value="Metal_Ion_Import_ABC"/>
</dbReference>
<name>A0A239NG49_9NOCA</name>
<dbReference type="SMART" id="SM00382">
    <property type="entry name" value="AAA"/>
    <property type="match status" value="1"/>
</dbReference>
<dbReference type="InterPro" id="IPR003593">
    <property type="entry name" value="AAA+_ATPase"/>
</dbReference>
<keyword evidence="7" id="KW-1185">Reference proteome</keyword>
<gene>
    <name evidence="6" type="ORF">SAMN05421642_1385</name>
</gene>
<dbReference type="PANTHER" id="PTHR42734">
    <property type="entry name" value="METAL TRANSPORT SYSTEM ATP-BINDING PROTEIN TM_0124-RELATED"/>
    <property type="match status" value="1"/>
</dbReference>
<accession>A0A239NG49</accession>
<evidence type="ECO:0000256" key="3">
    <source>
        <dbReference type="ARBA" id="ARBA00022741"/>
    </source>
</evidence>
<keyword evidence="2" id="KW-0813">Transport</keyword>
<dbReference type="GO" id="GO:0005524">
    <property type="term" value="F:ATP binding"/>
    <property type="evidence" value="ECO:0007669"/>
    <property type="project" value="UniProtKB-KW"/>
</dbReference>
<comment type="similarity">
    <text evidence="1">Belongs to the ABC transporter superfamily.</text>
</comment>
<evidence type="ECO:0000259" key="5">
    <source>
        <dbReference type="PROSITE" id="PS50893"/>
    </source>
</evidence>
<dbReference type="PANTHER" id="PTHR42734:SF5">
    <property type="entry name" value="IRON TRANSPORT SYSTEM ATP-BINDING PROTEIN HI_0361-RELATED"/>
    <property type="match status" value="1"/>
</dbReference>
<evidence type="ECO:0000256" key="4">
    <source>
        <dbReference type="ARBA" id="ARBA00022840"/>
    </source>
</evidence>
<proteinExistence type="inferred from homology"/>
<dbReference type="OrthoDB" id="9789994at2"/>
<evidence type="ECO:0000256" key="1">
    <source>
        <dbReference type="ARBA" id="ARBA00005417"/>
    </source>
</evidence>
<dbReference type="Gene3D" id="3.40.50.300">
    <property type="entry name" value="P-loop containing nucleotide triphosphate hydrolases"/>
    <property type="match status" value="1"/>
</dbReference>
<dbReference type="SUPFAM" id="SSF52540">
    <property type="entry name" value="P-loop containing nucleoside triphosphate hydrolases"/>
    <property type="match status" value="1"/>
</dbReference>
<dbReference type="GO" id="GO:0016887">
    <property type="term" value="F:ATP hydrolysis activity"/>
    <property type="evidence" value="ECO:0007669"/>
    <property type="project" value="InterPro"/>
</dbReference>
<evidence type="ECO:0000313" key="7">
    <source>
        <dbReference type="Proteomes" id="UP000198327"/>
    </source>
</evidence>
<evidence type="ECO:0000256" key="2">
    <source>
        <dbReference type="ARBA" id="ARBA00022448"/>
    </source>
</evidence>
<dbReference type="RefSeq" id="WP_089252997.1">
    <property type="nucleotide sequence ID" value="NZ_FZOW01000038.1"/>
</dbReference>
<dbReference type="EMBL" id="FZOW01000038">
    <property type="protein sequence ID" value="SNT53278.1"/>
    <property type="molecule type" value="Genomic_DNA"/>
</dbReference>
<dbReference type="Proteomes" id="UP000198327">
    <property type="component" value="Unassembled WGS sequence"/>
</dbReference>
<evidence type="ECO:0000313" key="6">
    <source>
        <dbReference type="EMBL" id="SNT53278.1"/>
    </source>
</evidence>
<dbReference type="Pfam" id="PF00005">
    <property type="entry name" value="ABC_tran"/>
    <property type="match status" value="1"/>
</dbReference>
<feature type="domain" description="ABC transporter" evidence="5">
    <location>
        <begin position="9"/>
        <end position="248"/>
    </location>
</feature>
<keyword evidence="4 6" id="KW-0067">ATP-binding</keyword>
<sequence>MNSATTEAVRVSDVAVVRNGRSLLNSISLSILHGEHWAILGPNGAGKSTLLSLLGALVHPTRGSVHVLGRRLGRVDMRELRTFIGHVGPRHRLEQPSTALEVVMTGLTNTAVRVARHEPSADHIARAHMLLEQLGMSDRLHTVWTTMSQGERGRVLIARALISQPQLLLLDEPSTGLDVAAREQLLDALGRLADEDNRLSTVLVTHHLEELPPHTSHALLLNGGRMISAGPVETALTSENVSRCFGHGLEIGRAGSRWFARTSRPAELVT</sequence>
<dbReference type="InterPro" id="IPR027417">
    <property type="entry name" value="P-loop_NTPase"/>
</dbReference>
<dbReference type="AlphaFoldDB" id="A0A239NG49"/>
<organism evidence="6 7">
    <name type="scientific">Rhodococcoides kyotonense</name>
    <dbReference type="NCBI Taxonomy" id="398843"/>
    <lineage>
        <taxon>Bacteria</taxon>
        <taxon>Bacillati</taxon>
        <taxon>Actinomycetota</taxon>
        <taxon>Actinomycetes</taxon>
        <taxon>Mycobacteriales</taxon>
        <taxon>Nocardiaceae</taxon>
        <taxon>Rhodococcoides</taxon>
    </lineage>
</organism>